<proteinExistence type="predicted"/>
<gene>
    <name evidence="2" type="ORF">SCUD_LOCUS6510</name>
</gene>
<protein>
    <submittedName>
        <fullName evidence="4">DUF6451 domain-containing protein</fullName>
    </submittedName>
</protein>
<reference evidence="2 3" key="2">
    <citation type="submission" date="2018-11" db="EMBL/GenBank/DDBJ databases">
        <authorList>
            <consortium name="Pathogen Informatics"/>
        </authorList>
    </citation>
    <scope>NUCLEOTIDE SEQUENCE [LARGE SCALE GENOMIC DNA]</scope>
    <source>
        <strain evidence="2">Dakar</strain>
        <strain evidence="3">Dakar, Senegal</strain>
    </source>
</reference>
<name>A0A183JUW7_9TREM</name>
<dbReference type="Pfam" id="PF20049">
    <property type="entry name" value="DUF6451"/>
    <property type="match status" value="1"/>
</dbReference>
<evidence type="ECO:0000313" key="3">
    <source>
        <dbReference type="Proteomes" id="UP000279833"/>
    </source>
</evidence>
<dbReference type="AlphaFoldDB" id="A0A183JUW7"/>
<reference evidence="4" key="1">
    <citation type="submission" date="2016-06" db="UniProtKB">
        <authorList>
            <consortium name="WormBaseParasite"/>
        </authorList>
    </citation>
    <scope>IDENTIFICATION</scope>
</reference>
<feature type="domain" description="DUF6451" evidence="1">
    <location>
        <begin position="74"/>
        <end position="106"/>
    </location>
</feature>
<dbReference type="InterPro" id="IPR045609">
    <property type="entry name" value="DUF6451"/>
</dbReference>
<sequence>MQMRTTSVAEASESVGLNIHKGKSKILNNNTENTKTITLDGETLESFTYLDSIIDEQGEPDADVKVRIGKVRAAFLQFKNIWNSKQLSTNVEVTIFNTNVKTVLLYRDETCTTTTTIINKVHVFMNSCLCKILNIQNWSDTISNSFLWEIPNQLRVEEEIRER</sequence>
<evidence type="ECO:0000313" key="2">
    <source>
        <dbReference type="EMBL" id="VDP04816.1"/>
    </source>
</evidence>
<keyword evidence="3" id="KW-1185">Reference proteome</keyword>
<dbReference type="PANTHER" id="PTHR47027:SF25">
    <property type="entry name" value="REVERSE TRANSCRIPTASE DOMAIN-CONTAINING PROTEIN"/>
    <property type="match status" value="1"/>
</dbReference>
<dbReference type="Proteomes" id="UP000279833">
    <property type="component" value="Unassembled WGS sequence"/>
</dbReference>
<dbReference type="WBParaSite" id="SCUD_0000651001-mRNA-1">
    <property type="protein sequence ID" value="SCUD_0000651001-mRNA-1"/>
    <property type="gene ID" value="SCUD_0000651001"/>
</dbReference>
<accession>A0A183JUW7</accession>
<evidence type="ECO:0000313" key="4">
    <source>
        <dbReference type="WBParaSite" id="SCUD_0000651001-mRNA-1"/>
    </source>
</evidence>
<organism evidence="4">
    <name type="scientific">Schistosoma curassoni</name>
    <dbReference type="NCBI Taxonomy" id="6186"/>
    <lineage>
        <taxon>Eukaryota</taxon>
        <taxon>Metazoa</taxon>
        <taxon>Spiralia</taxon>
        <taxon>Lophotrochozoa</taxon>
        <taxon>Platyhelminthes</taxon>
        <taxon>Trematoda</taxon>
        <taxon>Digenea</taxon>
        <taxon>Strigeidida</taxon>
        <taxon>Schistosomatoidea</taxon>
        <taxon>Schistosomatidae</taxon>
        <taxon>Schistosoma</taxon>
    </lineage>
</organism>
<dbReference type="PANTHER" id="PTHR47027">
    <property type="entry name" value="REVERSE TRANSCRIPTASE DOMAIN-CONTAINING PROTEIN"/>
    <property type="match status" value="1"/>
</dbReference>
<dbReference type="EMBL" id="UZAK01014862">
    <property type="protein sequence ID" value="VDP04816.1"/>
    <property type="molecule type" value="Genomic_DNA"/>
</dbReference>
<evidence type="ECO:0000259" key="1">
    <source>
        <dbReference type="Pfam" id="PF20049"/>
    </source>
</evidence>